<feature type="domain" description="C2H2-type" evidence="3">
    <location>
        <begin position="242"/>
        <end position="276"/>
    </location>
</feature>
<dbReference type="Proteomes" id="UP000835052">
    <property type="component" value="Unassembled WGS sequence"/>
</dbReference>
<evidence type="ECO:0000256" key="2">
    <source>
        <dbReference type="SAM" id="MobiDB-lite"/>
    </source>
</evidence>
<feature type="compositionally biased region" description="Basic and acidic residues" evidence="2">
    <location>
        <begin position="40"/>
        <end position="55"/>
    </location>
</feature>
<feature type="compositionally biased region" description="Polar residues" evidence="2">
    <location>
        <begin position="58"/>
        <end position="70"/>
    </location>
</feature>
<dbReference type="AlphaFoldDB" id="A0A8S1HVI8"/>
<keyword evidence="1" id="KW-0479">Metal-binding</keyword>
<dbReference type="EMBL" id="CAJGYM010000210">
    <property type="protein sequence ID" value="CAD6199869.1"/>
    <property type="molecule type" value="Genomic_DNA"/>
</dbReference>
<sequence length="353" mass="36557">MVSPNCQYITDFTPSTMEPGKSPLAMLAKTCETIGLPDTPSKKSPEARKDEKKAETAPSKSSKSPRNTPASKEPTLTYPGLPKPAFPMGMPAMPFPFYPSMMPYPMPFGAFPMPGGAPFGRMPCPFAMMRQPCMTPGCTQCLPTSAAAAAAAAAAASGCTPEMMATFASHPLFSAYAAMMPSVSGASAMPSYQSLLAASAAAAAASASAASTSTTNSAPSATTSTPAASTTSASTPVAAPKHSCNWMEATGMCGKKFSSEEDLANHVKSIHTPSPPSSANSVTPDLTKTPTSSRPTTSAAYRFNPYAKPTTSSAPTMPSMPPMMPPMGPMMPFNVNALQAMYTQRLMSSMPHP</sequence>
<feature type="compositionally biased region" description="Low complexity" evidence="2">
    <location>
        <begin position="287"/>
        <end position="298"/>
    </location>
</feature>
<evidence type="ECO:0000313" key="5">
    <source>
        <dbReference type="Proteomes" id="UP000835052"/>
    </source>
</evidence>
<keyword evidence="1" id="KW-0862">Zinc</keyword>
<dbReference type="InterPro" id="IPR013087">
    <property type="entry name" value="Znf_C2H2_type"/>
</dbReference>
<dbReference type="GO" id="GO:0008270">
    <property type="term" value="F:zinc ion binding"/>
    <property type="evidence" value="ECO:0007669"/>
    <property type="project" value="UniProtKB-KW"/>
</dbReference>
<comment type="caution">
    <text evidence="4">The sequence shown here is derived from an EMBL/GenBank/DDBJ whole genome shotgun (WGS) entry which is preliminary data.</text>
</comment>
<feature type="region of interest" description="Disordered" evidence="2">
    <location>
        <begin position="211"/>
        <end position="239"/>
    </location>
</feature>
<feature type="compositionally biased region" description="Polar residues" evidence="2">
    <location>
        <begin position="277"/>
        <end position="286"/>
    </location>
</feature>
<evidence type="ECO:0000256" key="1">
    <source>
        <dbReference type="PROSITE-ProRule" id="PRU00042"/>
    </source>
</evidence>
<dbReference type="PROSITE" id="PS50157">
    <property type="entry name" value="ZINC_FINGER_C2H2_2"/>
    <property type="match status" value="1"/>
</dbReference>
<feature type="region of interest" description="Disordered" evidence="2">
    <location>
        <begin position="30"/>
        <end position="79"/>
    </location>
</feature>
<dbReference type="OrthoDB" id="5874052at2759"/>
<proteinExistence type="predicted"/>
<organism evidence="4 5">
    <name type="scientific">Caenorhabditis auriculariae</name>
    <dbReference type="NCBI Taxonomy" id="2777116"/>
    <lineage>
        <taxon>Eukaryota</taxon>
        <taxon>Metazoa</taxon>
        <taxon>Ecdysozoa</taxon>
        <taxon>Nematoda</taxon>
        <taxon>Chromadorea</taxon>
        <taxon>Rhabditida</taxon>
        <taxon>Rhabditina</taxon>
        <taxon>Rhabditomorpha</taxon>
        <taxon>Rhabditoidea</taxon>
        <taxon>Rhabditidae</taxon>
        <taxon>Peloderinae</taxon>
        <taxon>Caenorhabditis</taxon>
    </lineage>
</organism>
<protein>
    <recommendedName>
        <fullName evidence="3">C2H2-type domain-containing protein</fullName>
    </recommendedName>
</protein>
<keyword evidence="5" id="KW-1185">Reference proteome</keyword>
<name>A0A8S1HVI8_9PELO</name>
<evidence type="ECO:0000259" key="3">
    <source>
        <dbReference type="PROSITE" id="PS50157"/>
    </source>
</evidence>
<gene>
    <name evidence="4" type="ORF">CAUJ_LOCUS15768</name>
</gene>
<keyword evidence="1" id="KW-0863">Zinc-finger</keyword>
<reference evidence="4" key="1">
    <citation type="submission" date="2020-10" db="EMBL/GenBank/DDBJ databases">
        <authorList>
            <person name="Kikuchi T."/>
        </authorList>
    </citation>
    <scope>NUCLEOTIDE SEQUENCE</scope>
    <source>
        <strain evidence="4">NKZ352</strain>
    </source>
</reference>
<accession>A0A8S1HVI8</accession>
<evidence type="ECO:0000313" key="4">
    <source>
        <dbReference type="EMBL" id="CAD6199869.1"/>
    </source>
</evidence>
<feature type="region of interest" description="Disordered" evidence="2">
    <location>
        <begin position="268"/>
        <end position="299"/>
    </location>
</feature>